<feature type="signal peptide" evidence="1">
    <location>
        <begin position="1"/>
        <end position="19"/>
    </location>
</feature>
<dbReference type="RefSeq" id="WP_200506250.1">
    <property type="nucleotide sequence ID" value="NZ_JAEHFX010000005.1"/>
</dbReference>
<keyword evidence="1" id="KW-0732">Signal</keyword>
<organism evidence="2 3">
    <name type="scientific">Adhaeribacter terrigena</name>
    <dbReference type="NCBI Taxonomy" id="2793070"/>
    <lineage>
        <taxon>Bacteria</taxon>
        <taxon>Pseudomonadati</taxon>
        <taxon>Bacteroidota</taxon>
        <taxon>Cytophagia</taxon>
        <taxon>Cytophagales</taxon>
        <taxon>Hymenobacteraceae</taxon>
        <taxon>Adhaeribacter</taxon>
    </lineage>
</organism>
<reference evidence="2 3" key="1">
    <citation type="submission" date="2020-12" db="EMBL/GenBank/DDBJ databases">
        <title>Bacterial novel species Adhaeribacter sp. BT258 isolated from soil.</title>
        <authorList>
            <person name="Jung H.-Y."/>
        </authorList>
    </citation>
    <scope>NUCLEOTIDE SEQUENCE [LARGE SCALE GENOMIC DNA]</scope>
    <source>
        <strain evidence="2 3">BT258</strain>
    </source>
</reference>
<keyword evidence="3" id="KW-1185">Reference proteome</keyword>
<proteinExistence type="predicted"/>
<accession>A0ABS1C268</accession>
<protein>
    <recommendedName>
        <fullName evidence="4">DUF3108 domain-containing protein</fullName>
    </recommendedName>
</protein>
<gene>
    <name evidence="2" type="ORF">I5M27_10905</name>
</gene>
<evidence type="ECO:0000313" key="3">
    <source>
        <dbReference type="Proteomes" id="UP000644147"/>
    </source>
</evidence>
<comment type="caution">
    <text evidence="2">The sequence shown here is derived from an EMBL/GenBank/DDBJ whole genome shotgun (WGS) entry which is preliminary data.</text>
</comment>
<evidence type="ECO:0000256" key="1">
    <source>
        <dbReference type="SAM" id="SignalP"/>
    </source>
</evidence>
<evidence type="ECO:0008006" key="4">
    <source>
        <dbReference type="Google" id="ProtNLM"/>
    </source>
</evidence>
<dbReference type="EMBL" id="JAEHFX010000005">
    <property type="protein sequence ID" value="MBK0403496.1"/>
    <property type="molecule type" value="Genomic_DNA"/>
</dbReference>
<name>A0ABS1C268_9BACT</name>
<feature type="chain" id="PRO_5045244279" description="DUF3108 domain-containing protein" evidence="1">
    <location>
        <begin position="20"/>
        <end position="75"/>
    </location>
</feature>
<evidence type="ECO:0000313" key="2">
    <source>
        <dbReference type="EMBL" id="MBK0403496.1"/>
    </source>
</evidence>
<sequence>MKRFLLLLVLVWLHSAVQAQHYQSIFGKQTTSWEIEWNNLSGTAKSTINVQRDTLVNGLLYKKIISSHFSYRGGF</sequence>
<dbReference type="Proteomes" id="UP000644147">
    <property type="component" value="Unassembled WGS sequence"/>
</dbReference>